<dbReference type="RefSeq" id="WP_111569829.1">
    <property type="nucleotide sequence ID" value="NZ_PIPK01000009.1"/>
</dbReference>
<evidence type="ECO:0000313" key="10">
    <source>
        <dbReference type="Proteomes" id="UP000287865"/>
    </source>
</evidence>
<evidence type="ECO:0000256" key="2">
    <source>
        <dbReference type="ARBA" id="ARBA00022692"/>
    </source>
</evidence>
<name>A0A327WWT1_9GAMM</name>
<dbReference type="Pfam" id="PF04357">
    <property type="entry name" value="TamB"/>
    <property type="match status" value="1"/>
</dbReference>
<dbReference type="EMBL" id="QLMD01000009">
    <property type="protein sequence ID" value="RAJ96425.1"/>
    <property type="molecule type" value="Genomic_DNA"/>
</dbReference>
<evidence type="ECO:0000259" key="6">
    <source>
        <dbReference type="Pfam" id="PF04357"/>
    </source>
</evidence>
<dbReference type="GO" id="GO:0005886">
    <property type="term" value="C:plasma membrane"/>
    <property type="evidence" value="ECO:0007669"/>
    <property type="project" value="InterPro"/>
</dbReference>
<reference evidence="7 9" key="2">
    <citation type="submission" date="2018-06" db="EMBL/GenBank/DDBJ databases">
        <title>Genomic Encyclopedia of Type Strains, Phase III (KMG-III): the genomes of soil and plant-associated and newly described type strains.</title>
        <authorList>
            <person name="Whitman W."/>
        </authorList>
    </citation>
    <scope>NUCLEOTIDE SEQUENCE [LARGE SCALE GENOMIC DNA]</scope>
    <source>
        <strain evidence="7 9">CGMCC 1.15366</strain>
    </source>
</reference>
<evidence type="ECO:0000256" key="4">
    <source>
        <dbReference type="ARBA" id="ARBA00023136"/>
    </source>
</evidence>
<keyword evidence="10" id="KW-1185">Reference proteome</keyword>
<sequence length="1222" mass="133961">MSINWRRAGLATTIIISGILIFLLSLLIIISLMLTTERGTRITLNLAERFAPGELSITHQSGSLLRDLRIANVSFTQPGSAIDIEDLQFDWQPRALMARTFHVNTLSFSRMSLVLEPSEEDEAPADTEFELPDIELPIDIKVDSLDLANIHLQIGEFEQVIDEVQLRASSVGYEQHIEHLLVRVEQGEVRGQGTIETRDNYPLDINLEAEFALPDMRAIQAELALVGDLEALQVTLRTQGLVDSEVEAQLAQVLDIDELSWDAQVLLKDIRHEALQDSIHALDFELHSQGNLARFGIELDGNLESAEQGEVDISAALVWNDRTLTIEQFDMSAEEMISSVTVTGYAVISDVLDIDISGDAEAFGFSQNQFSLRATGTQDGAEHLELSLNLPQGSATLNGSIGWAPYLSWDLNIRVDELNFAEISDELQGDLKAQIATQGRFDDVLELQASINELQGSLMDYTISGRGDVNIQGDHFQANNLDIIWGETRIRADGQYSPEGINLSFLVDIPELASLLPQAGGQLSARGDVTGSEEQPQLNIQVRGSELFWQTYRLDDISADVEADGTLTRLPTGNVLLSGIQAEGQTIERLAVRMRQQQQHQTEIDVDYDQLEMRVALHGDWQREEQEWQGTINRLQLRYPDIGRWNVTQPAPLRVSPEQFALDDFCLIISTRESELCAQAQWQAASGDFDFEVRAEAIPYQLFSAFLPEDVNILGEFNVIADVNQTGDELNADVRLTISDTSVRVPAQELRVDFDSGELFRLVGNQQQLEAQLRILSDQLEGGAEGNATINDVLDDTRSIDGEIGIDVRSFVLLSVLMPEIQNVAGHMNGRVDFAGQLDDLTIGGGLELRDGSAEIPATGLQLRNLNLVIQAPTGRDEPFILEGAVDAGEGQLDIDGAYYLTAQRAELNIQGAAFPALNTRELQVTIAPDLSIVYTPELLRLRGAVDVPYARITPPDFESVDSISNDTVIVSGDGGPYEQNIGGLPIDMDLTVNLGDDVQVSAFGFEGRLQGGLRIIEQTGQETTAVGNIDVASGAYEIYGQALNIERGRLIFTGGPVANPGLDLRVERSIDAQSVTVGARVGGTLENPTLNLFSSPTMQDSAILSYLLFGRGPGQGSSGEQNMLARATLALGMSGGNRLGERLSDTLGVDEISLDSGDTFESTALFIGKQLSSRLYIKYGMGLIEPVSTFFIQYRLTDNLNFESRTSNEQSGADLFFTIER</sequence>
<proteinExistence type="predicted"/>
<evidence type="ECO:0000313" key="9">
    <source>
        <dbReference type="Proteomes" id="UP000249203"/>
    </source>
</evidence>
<dbReference type="GO" id="GO:0097347">
    <property type="term" value="C:TAM protein secretion complex"/>
    <property type="evidence" value="ECO:0007669"/>
    <property type="project" value="TreeGrafter"/>
</dbReference>
<evidence type="ECO:0000256" key="5">
    <source>
        <dbReference type="SAM" id="Phobius"/>
    </source>
</evidence>
<dbReference type="EMBL" id="PIPK01000009">
    <property type="protein sequence ID" value="RUO22800.1"/>
    <property type="molecule type" value="Genomic_DNA"/>
</dbReference>
<dbReference type="PANTHER" id="PTHR36985:SF1">
    <property type="entry name" value="TRANSLOCATION AND ASSEMBLY MODULE SUBUNIT TAMB"/>
    <property type="match status" value="1"/>
</dbReference>
<dbReference type="Proteomes" id="UP000249203">
    <property type="component" value="Unassembled WGS sequence"/>
</dbReference>
<dbReference type="InterPro" id="IPR007452">
    <property type="entry name" value="TamB_C"/>
</dbReference>
<keyword evidence="3 5" id="KW-1133">Transmembrane helix</keyword>
<dbReference type="GO" id="GO:0009306">
    <property type="term" value="P:protein secretion"/>
    <property type="evidence" value="ECO:0007669"/>
    <property type="project" value="InterPro"/>
</dbReference>
<reference evidence="8 10" key="1">
    <citation type="journal article" date="2018" name="Front. Microbiol.">
        <title>Genome-Based Analysis Reveals the Taxonomy and Diversity of the Family Idiomarinaceae.</title>
        <authorList>
            <person name="Liu Y."/>
            <person name="Lai Q."/>
            <person name="Shao Z."/>
        </authorList>
    </citation>
    <scope>NUCLEOTIDE SEQUENCE [LARGE SCALE GENOMIC DNA]</scope>
    <source>
        <strain evidence="8 10">CF12-14</strain>
    </source>
</reference>
<protein>
    <submittedName>
        <fullName evidence="7">Autotransporter translocation and assembly factor TamB</fullName>
    </submittedName>
</protein>
<dbReference type="AlphaFoldDB" id="A0A327WWT1"/>
<feature type="transmembrane region" description="Helical" evidence="5">
    <location>
        <begin position="12"/>
        <end position="34"/>
    </location>
</feature>
<keyword evidence="4 5" id="KW-0472">Membrane</keyword>
<evidence type="ECO:0000256" key="1">
    <source>
        <dbReference type="ARBA" id="ARBA00004167"/>
    </source>
</evidence>
<organism evidence="7 9">
    <name type="scientific">Aliidiomarina maris</name>
    <dbReference type="NCBI Taxonomy" id="531312"/>
    <lineage>
        <taxon>Bacteria</taxon>
        <taxon>Pseudomonadati</taxon>
        <taxon>Pseudomonadota</taxon>
        <taxon>Gammaproteobacteria</taxon>
        <taxon>Alteromonadales</taxon>
        <taxon>Idiomarinaceae</taxon>
        <taxon>Aliidiomarina</taxon>
    </lineage>
</organism>
<keyword evidence="2 5" id="KW-0812">Transmembrane</keyword>
<evidence type="ECO:0000256" key="3">
    <source>
        <dbReference type="ARBA" id="ARBA00022989"/>
    </source>
</evidence>
<comment type="subcellular location">
    <subcellularLocation>
        <location evidence="1">Membrane</location>
        <topology evidence="1">Single-pass membrane protein</topology>
    </subcellularLocation>
</comment>
<dbReference type="PANTHER" id="PTHR36985">
    <property type="entry name" value="TRANSLOCATION AND ASSEMBLY MODULE SUBUNIT TAMB"/>
    <property type="match status" value="1"/>
</dbReference>
<comment type="caution">
    <text evidence="7">The sequence shown here is derived from an EMBL/GenBank/DDBJ whole genome shotgun (WGS) entry which is preliminary data.</text>
</comment>
<evidence type="ECO:0000313" key="7">
    <source>
        <dbReference type="EMBL" id="RAJ96425.1"/>
    </source>
</evidence>
<dbReference type="Proteomes" id="UP000287865">
    <property type="component" value="Unassembled WGS sequence"/>
</dbReference>
<feature type="domain" description="Translocation and assembly module TamB C-terminal" evidence="6">
    <location>
        <begin position="887"/>
        <end position="1221"/>
    </location>
</feature>
<gene>
    <name evidence="7" type="ORF">B0I24_109106</name>
    <name evidence="8" type="ORF">CWE07_09980</name>
</gene>
<evidence type="ECO:0000313" key="8">
    <source>
        <dbReference type="EMBL" id="RUO22800.1"/>
    </source>
</evidence>
<accession>A0A327WWT1</accession>
<dbReference type="OrthoDB" id="5555605at2"/>